<comment type="caution">
    <text evidence="2">The sequence shown here is derived from an EMBL/GenBank/DDBJ whole genome shotgun (WGS) entry which is preliminary data.</text>
</comment>
<sequence length="58" mass="5768">MKLVPTGLLFMVTAVSMAFMADPTPTNASHQALAGRLTSGALPMVTVAGPAPAAASLN</sequence>
<name>A0ABW4JWD8_9HYPH</name>
<dbReference type="RefSeq" id="WP_188318802.1">
    <property type="nucleotide sequence ID" value="NZ_JBHUFA010000001.1"/>
</dbReference>
<keyword evidence="1" id="KW-0732">Signal</keyword>
<organism evidence="2 3">
    <name type="scientific">Roseibium aestuarii</name>
    <dbReference type="NCBI Taxonomy" id="2600299"/>
    <lineage>
        <taxon>Bacteria</taxon>
        <taxon>Pseudomonadati</taxon>
        <taxon>Pseudomonadota</taxon>
        <taxon>Alphaproteobacteria</taxon>
        <taxon>Hyphomicrobiales</taxon>
        <taxon>Stappiaceae</taxon>
        <taxon>Roseibium</taxon>
    </lineage>
</organism>
<proteinExistence type="predicted"/>
<evidence type="ECO:0000313" key="2">
    <source>
        <dbReference type="EMBL" id="MFD1694550.1"/>
    </source>
</evidence>
<protein>
    <submittedName>
        <fullName evidence="2">Uncharacterized protein</fullName>
    </submittedName>
</protein>
<feature type="chain" id="PRO_5045379457" evidence="1">
    <location>
        <begin position="22"/>
        <end position="58"/>
    </location>
</feature>
<reference evidence="3" key="1">
    <citation type="journal article" date="2019" name="Int. J. Syst. Evol. Microbiol.">
        <title>The Global Catalogue of Microorganisms (GCM) 10K type strain sequencing project: providing services to taxonomists for standard genome sequencing and annotation.</title>
        <authorList>
            <consortium name="The Broad Institute Genomics Platform"/>
            <consortium name="The Broad Institute Genome Sequencing Center for Infectious Disease"/>
            <person name="Wu L."/>
            <person name="Ma J."/>
        </authorList>
    </citation>
    <scope>NUCLEOTIDE SEQUENCE [LARGE SCALE GENOMIC DNA]</scope>
    <source>
        <strain evidence="3">JCM 3369</strain>
    </source>
</reference>
<gene>
    <name evidence="2" type="ORF">ACFSC7_03415</name>
</gene>
<feature type="signal peptide" evidence="1">
    <location>
        <begin position="1"/>
        <end position="21"/>
    </location>
</feature>
<keyword evidence="3" id="KW-1185">Reference proteome</keyword>
<evidence type="ECO:0000256" key="1">
    <source>
        <dbReference type="SAM" id="SignalP"/>
    </source>
</evidence>
<evidence type="ECO:0000313" key="3">
    <source>
        <dbReference type="Proteomes" id="UP001597327"/>
    </source>
</evidence>
<dbReference type="EMBL" id="JBHUFA010000001">
    <property type="protein sequence ID" value="MFD1694550.1"/>
    <property type="molecule type" value="Genomic_DNA"/>
</dbReference>
<dbReference type="Proteomes" id="UP001597327">
    <property type="component" value="Unassembled WGS sequence"/>
</dbReference>
<accession>A0ABW4JWD8</accession>